<dbReference type="GO" id="GO:0046872">
    <property type="term" value="F:metal ion binding"/>
    <property type="evidence" value="ECO:0007669"/>
    <property type="project" value="UniProtKB-UniRule"/>
</dbReference>
<dbReference type="NCBIfam" id="NF001923">
    <property type="entry name" value="PRK00701.1"/>
    <property type="match status" value="1"/>
</dbReference>
<dbReference type="PANTHER" id="PTHR11706">
    <property type="entry name" value="SOLUTE CARRIER PROTEIN FAMILY 11 MEMBER"/>
    <property type="match status" value="1"/>
</dbReference>
<dbReference type="HAMAP" id="MF_00221">
    <property type="entry name" value="NRAMP"/>
    <property type="match status" value="1"/>
</dbReference>
<dbReference type="GO" id="GO:0005384">
    <property type="term" value="F:manganese ion transmembrane transporter activity"/>
    <property type="evidence" value="ECO:0007669"/>
    <property type="project" value="TreeGrafter"/>
</dbReference>
<evidence type="ECO:0000313" key="8">
    <source>
        <dbReference type="Proteomes" id="UP000183642"/>
    </source>
</evidence>
<gene>
    <name evidence="6" type="primary">mntH</name>
    <name evidence="7" type="ORF">SAMN05660359_04371</name>
</gene>
<evidence type="ECO:0000256" key="3">
    <source>
        <dbReference type="ARBA" id="ARBA00022692"/>
    </source>
</evidence>
<accession>A0A1I5I7M1</accession>
<feature type="transmembrane region" description="Helical" evidence="6">
    <location>
        <begin position="61"/>
        <end position="80"/>
    </location>
</feature>
<comment type="similarity">
    <text evidence="6">Belongs to the NRAMP family.</text>
</comment>
<keyword evidence="6" id="KW-0406">Ion transport</keyword>
<dbReference type="AlphaFoldDB" id="A0A1I5I7M1"/>
<comment type="function">
    <text evidence="6">H(+)-stimulated, divalent metal cation uptake system.</text>
</comment>
<protein>
    <recommendedName>
        <fullName evidence="6">Divalent metal cation transporter MntH</fullName>
    </recommendedName>
</protein>
<keyword evidence="6" id="KW-0769">Symport</keyword>
<evidence type="ECO:0000256" key="2">
    <source>
        <dbReference type="ARBA" id="ARBA00022448"/>
    </source>
</evidence>
<dbReference type="EMBL" id="FOWE01000012">
    <property type="protein sequence ID" value="SFO56527.1"/>
    <property type="molecule type" value="Genomic_DNA"/>
</dbReference>
<keyword evidence="2 6" id="KW-0813">Transport</keyword>
<dbReference type="GO" id="GO:0005886">
    <property type="term" value="C:plasma membrane"/>
    <property type="evidence" value="ECO:0007669"/>
    <property type="project" value="UniProtKB-SubCell"/>
</dbReference>
<feature type="transmembrane region" description="Helical" evidence="6">
    <location>
        <begin position="412"/>
        <end position="431"/>
    </location>
</feature>
<organism evidence="7 8">
    <name type="scientific">Geodermatophilus obscurus</name>
    <dbReference type="NCBI Taxonomy" id="1861"/>
    <lineage>
        <taxon>Bacteria</taxon>
        <taxon>Bacillati</taxon>
        <taxon>Actinomycetota</taxon>
        <taxon>Actinomycetes</taxon>
        <taxon>Geodermatophilales</taxon>
        <taxon>Geodermatophilaceae</taxon>
        <taxon>Geodermatophilus</taxon>
    </lineage>
</organism>
<feature type="transmembrane region" description="Helical" evidence="6">
    <location>
        <begin position="210"/>
        <end position="228"/>
    </location>
</feature>
<evidence type="ECO:0000256" key="1">
    <source>
        <dbReference type="ARBA" id="ARBA00004141"/>
    </source>
</evidence>
<feature type="transmembrane region" description="Helical" evidence="6">
    <location>
        <begin position="170"/>
        <end position="190"/>
    </location>
</feature>
<reference evidence="8" key="1">
    <citation type="submission" date="2016-10" db="EMBL/GenBank/DDBJ databases">
        <authorList>
            <person name="Varghese N."/>
            <person name="Submissions S."/>
        </authorList>
    </citation>
    <scope>NUCLEOTIDE SEQUENCE [LARGE SCALE GENOMIC DNA]</scope>
    <source>
        <strain evidence="8">DSM 43161</strain>
    </source>
</reference>
<proteinExistence type="inferred from homology"/>
<dbReference type="GO" id="GO:0015293">
    <property type="term" value="F:symporter activity"/>
    <property type="evidence" value="ECO:0007669"/>
    <property type="project" value="UniProtKB-UniRule"/>
</dbReference>
<sequence>MYLSKTEAAVLPTTLVGTPKTPPPPPTGRRRLWPLLGPAFVAAVAYVDPGNFATNFSGGASFGYTLLWVIVAANLMAMLIQTLTAKLGLATGRDLATNCREQLPRPVTWGLWVQAEAVAIATDLAEIVGGAVALYLLFGVPLPIGGVITAIVAFVLLAAQSRGHRPFERVITGLLLVIGAGFAYTLVGSGVDLGGLAGGMVPTFAGPDSLVLAAGILGATVMPHVIYVHSALTPGRYGDVVTAGRTRTGRSRLLRAQRIDVLLAMGLAGLVNASMLIIAAQLFTGDADQAASLEGVHAGLGEQLGAGASLAFALALLASGFASSSVGTHAGQVVMAGFLKRHIPVLTRRLITLAPALAVLVLGGDPTTALVWSQVVLSFGIPFALVPLLWLTSRRDLMGGWVNRRVTTVTGAVVAALIIALNAHLLIGFVTG</sequence>
<feature type="transmembrane region" description="Helical" evidence="6">
    <location>
        <begin position="369"/>
        <end position="391"/>
    </location>
</feature>
<dbReference type="PANTHER" id="PTHR11706:SF33">
    <property type="entry name" value="NATURAL RESISTANCE-ASSOCIATED MACROPHAGE PROTEIN 2"/>
    <property type="match status" value="1"/>
</dbReference>
<keyword evidence="8" id="KW-1185">Reference proteome</keyword>
<feature type="transmembrane region" description="Helical" evidence="6">
    <location>
        <begin position="132"/>
        <end position="158"/>
    </location>
</feature>
<evidence type="ECO:0000313" key="7">
    <source>
        <dbReference type="EMBL" id="SFO56527.1"/>
    </source>
</evidence>
<dbReference type="GO" id="GO:0034755">
    <property type="term" value="P:iron ion transmembrane transport"/>
    <property type="evidence" value="ECO:0007669"/>
    <property type="project" value="TreeGrafter"/>
</dbReference>
<dbReference type="GO" id="GO:0015086">
    <property type="term" value="F:cadmium ion transmembrane transporter activity"/>
    <property type="evidence" value="ECO:0007669"/>
    <property type="project" value="TreeGrafter"/>
</dbReference>
<feature type="transmembrane region" description="Helical" evidence="6">
    <location>
        <begin position="304"/>
        <end position="324"/>
    </location>
</feature>
<keyword evidence="3 6" id="KW-0812">Transmembrane</keyword>
<name>A0A1I5I7M1_9ACTN</name>
<dbReference type="NCBIfam" id="TIGR01197">
    <property type="entry name" value="nramp"/>
    <property type="match status" value="1"/>
</dbReference>
<evidence type="ECO:0000256" key="4">
    <source>
        <dbReference type="ARBA" id="ARBA00022989"/>
    </source>
</evidence>
<evidence type="ECO:0000256" key="5">
    <source>
        <dbReference type="ARBA" id="ARBA00023136"/>
    </source>
</evidence>
<evidence type="ECO:0000256" key="6">
    <source>
        <dbReference type="HAMAP-Rule" id="MF_00221"/>
    </source>
</evidence>
<feature type="transmembrane region" description="Helical" evidence="6">
    <location>
        <begin position="261"/>
        <end position="284"/>
    </location>
</feature>
<keyword evidence="6" id="KW-1003">Cell membrane</keyword>
<dbReference type="NCBIfam" id="NF037982">
    <property type="entry name" value="Nramp_1"/>
    <property type="match status" value="1"/>
</dbReference>
<comment type="subcellular location">
    <subcellularLocation>
        <location evidence="6">Cell membrane</location>
        <topology evidence="6">Multi-pass membrane protein</topology>
    </subcellularLocation>
    <subcellularLocation>
        <location evidence="1">Membrane</location>
        <topology evidence="1">Multi-pass membrane protein</topology>
    </subcellularLocation>
</comment>
<dbReference type="Pfam" id="PF01566">
    <property type="entry name" value="Nramp"/>
    <property type="match status" value="1"/>
</dbReference>
<keyword evidence="4 6" id="KW-1133">Transmembrane helix</keyword>
<dbReference type="RefSeq" id="WP_075015615.1">
    <property type="nucleotide sequence ID" value="NZ_FOWE01000012.1"/>
</dbReference>
<keyword evidence="5 6" id="KW-0472">Membrane</keyword>
<dbReference type="Proteomes" id="UP000183642">
    <property type="component" value="Unassembled WGS sequence"/>
</dbReference>
<dbReference type="InterPro" id="IPR001046">
    <property type="entry name" value="NRAMP_fam"/>
</dbReference>
<feature type="transmembrane region" description="Helical" evidence="6">
    <location>
        <begin position="345"/>
        <end position="363"/>
    </location>
</feature>
<dbReference type="PRINTS" id="PR00447">
    <property type="entry name" value="NATRESASSCMP"/>
</dbReference>